<keyword evidence="7 9" id="KW-0472">Membrane</keyword>
<proteinExistence type="inferred from homology"/>
<dbReference type="CDD" id="cd06582">
    <property type="entry name" value="TM_PBP1_LivH_like"/>
    <property type="match status" value="1"/>
</dbReference>
<dbReference type="Pfam" id="PF02653">
    <property type="entry name" value="BPD_transp_2"/>
    <property type="match status" value="1"/>
</dbReference>
<feature type="transmembrane region" description="Helical" evidence="9">
    <location>
        <begin position="189"/>
        <end position="213"/>
    </location>
</feature>
<protein>
    <submittedName>
        <fullName evidence="10">Branched-chain amino acid ABC transporter permease</fullName>
    </submittedName>
</protein>
<gene>
    <name evidence="10" type="ORF">GCM10011320_46050</name>
</gene>
<dbReference type="GO" id="GO:0005886">
    <property type="term" value="C:plasma membrane"/>
    <property type="evidence" value="ECO:0007669"/>
    <property type="project" value="UniProtKB-SubCell"/>
</dbReference>
<feature type="transmembrane region" description="Helical" evidence="9">
    <location>
        <begin position="255"/>
        <end position="276"/>
    </location>
</feature>
<dbReference type="GO" id="GO:0022857">
    <property type="term" value="F:transmembrane transporter activity"/>
    <property type="evidence" value="ECO:0007669"/>
    <property type="project" value="InterPro"/>
</dbReference>
<dbReference type="PANTHER" id="PTHR11795">
    <property type="entry name" value="BRANCHED-CHAIN AMINO ACID TRANSPORT SYSTEM PERMEASE PROTEIN LIVH"/>
    <property type="match status" value="1"/>
</dbReference>
<feature type="transmembrane region" description="Helical" evidence="9">
    <location>
        <begin position="36"/>
        <end position="56"/>
    </location>
</feature>
<dbReference type="RefSeq" id="WP_188971189.1">
    <property type="nucleotide sequence ID" value="NZ_BMKW01000012.1"/>
</dbReference>
<keyword evidence="2" id="KW-0813">Transport</keyword>
<evidence type="ECO:0000256" key="1">
    <source>
        <dbReference type="ARBA" id="ARBA00004651"/>
    </source>
</evidence>
<keyword evidence="3" id="KW-1003">Cell membrane</keyword>
<sequence>MILAQVVLNGFLMGAVYALFSSGLTLIWGMMNVVNFAHGDFVMIAMYVAFVVFTALHLGPVFFVPAAAMLLFLLGVTVYFGLVRHVMRGPMLAQILGTFGLALVLRYATLWIFTANFVSLPENLLGDVVTFAGLRLEPSRVAAGIAALALTIGLHLLLTRTALGSRLLAVAEDRNAAMLVGIRPDPMQALAWGLGAACTGVAGALIALFFYISPLVGESLALIAFVVVCLGGFGSVPGALVAGLTIGVVESLTSFWIGPAFKDVVVFVLFLGVLWFRPQGLLGKA</sequence>
<accession>A0A917NVR0</accession>
<feature type="transmembrane region" description="Helical" evidence="9">
    <location>
        <begin position="219"/>
        <end position="243"/>
    </location>
</feature>
<dbReference type="InterPro" id="IPR001851">
    <property type="entry name" value="ABC_transp_permease"/>
</dbReference>
<keyword evidence="4 9" id="KW-0812">Transmembrane</keyword>
<evidence type="ECO:0000256" key="2">
    <source>
        <dbReference type="ARBA" id="ARBA00022448"/>
    </source>
</evidence>
<dbReference type="InterPro" id="IPR052157">
    <property type="entry name" value="BCAA_transport_permease"/>
</dbReference>
<organism evidence="10 11">
    <name type="scientific">Neoroseomonas lacus</name>
    <dbReference type="NCBI Taxonomy" id="287609"/>
    <lineage>
        <taxon>Bacteria</taxon>
        <taxon>Pseudomonadati</taxon>
        <taxon>Pseudomonadota</taxon>
        <taxon>Alphaproteobacteria</taxon>
        <taxon>Acetobacterales</taxon>
        <taxon>Acetobacteraceae</taxon>
        <taxon>Neoroseomonas</taxon>
    </lineage>
</organism>
<feature type="transmembrane region" description="Helical" evidence="9">
    <location>
        <begin position="6"/>
        <end position="29"/>
    </location>
</feature>
<dbReference type="GO" id="GO:0006865">
    <property type="term" value="P:amino acid transport"/>
    <property type="evidence" value="ECO:0007669"/>
    <property type="project" value="UniProtKB-KW"/>
</dbReference>
<evidence type="ECO:0000313" key="11">
    <source>
        <dbReference type="Proteomes" id="UP000661507"/>
    </source>
</evidence>
<dbReference type="PANTHER" id="PTHR11795:SF445">
    <property type="entry name" value="AMINO ACID ABC TRANSPORTER PERMEASE PROTEIN"/>
    <property type="match status" value="1"/>
</dbReference>
<name>A0A917NVR0_9PROT</name>
<dbReference type="EMBL" id="BMKW01000012">
    <property type="protein sequence ID" value="GGJ33147.1"/>
    <property type="molecule type" value="Genomic_DNA"/>
</dbReference>
<keyword evidence="11" id="KW-1185">Reference proteome</keyword>
<keyword evidence="6 9" id="KW-1133">Transmembrane helix</keyword>
<feature type="transmembrane region" description="Helical" evidence="9">
    <location>
        <begin position="139"/>
        <end position="158"/>
    </location>
</feature>
<reference evidence="10" key="2">
    <citation type="submission" date="2020-09" db="EMBL/GenBank/DDBJ databases">
        <authorList>
            <person name="Sun Q."/>
            <person name="Zhou Y."/>
        </authorList>
    </citation>
    <scope>NUCLEOTIDE SEQUENCE</scope>
    <source>
        <strain evidence="10">CGMCC 1.3617</strain>
    </source>
</reference>
<evidence type="ECO:0000313" key="10">
    <source>
        <dbReference type="EMBL" id="GGJ33147.1"/>
    </source>
</evidence>
<keyword evidence="5" id="KW-0029">Amino-acid transport</keyword>
<evidence type="ECO:0000256" key="4">
    <source>
        <dbReference type="ARBA" id="ARBA00022692"/>
    </source>
</evidence>
<feature type="transmembrane region" description="Helical" evidence="9">
    <location>
        <begin position="95"/>
        <end position="119"/>
    </location>
</feature>
<comment type="caution">
    <text evidence="10">The sequence shown here is derived from an EMBL/GenBank/DDBJ whole genome shotgun (WGS) entry which is preliminary data.</text>
</comment>
<dbReference type="Proteomes" id="UP000661507">
    <property type="component" value="Unassembled WGS sequence"/>
</dbReference>
<comment type="similarity">
    <text evidence="8">Belongs to the binding-protein-dependent transport system permease family. LivHM subfamily.</text>
</comment>
<reference evidence="10" key="1">
    <citation type="journal article" date="2014" name="Int. J. Syst. Evol. Microbiol.">
        <title>Complete genome sequence of Corynebacterium casei LMG S-19264T (=DSM 44701T), isolated from a smear-ripened cheese.</title>
        <authorList>
            <consortium name="US DOE Joint Genome Institute (JGI-PGF)"/>
            <person name="Walter F."/>
            <person name="Albersmeier A."/>
            <person name="Kalinowski J."/>
            <person name="Ruckert C."/>
        </authorList>
    </citation>
    <scope>NUCLEOTIDE SEQUENCE</scope>
    <source>
        <strain evidence="10">CGMCC 1.3617</strain>
    </source>
</reference>
<evidence type="ECO:0000256" key="5">
    <source>
        <dbReference type="ARBA" id="ARBA00022970"/>
    </source>
</evidence>
<feature type="transmembrane region" description="Helical" evidence="9">
    <location>
        <begin position="62"/>
        <end position="83"/>
    </location>
</feature>
<evidence type="ECO:0000256" key="6">
    <source>
        <dbReference type="ARBA" id="ARBA00022989"/>
    </source>
</evidence>
<evidence type="ECO:0000256" key="8">
    <source>
        <dbReference type="ARBA" id="ARBA00037998"/>
    </source>
</evidence>
<dbReference type="AlphaFoldDB" id="A0A917NVR0"/>
<evidence type="ECO:0000256" key="3">
    <source>
        <dbReference type="ARBA" id="ARBA00022475"/>
    </source>
</evidence>
<comment type="subcellular location">
    <subcellularLocation>
        <location evidence="1">Cell membrane</location>
        <topology evidence="1">Multi-pass membrane protein</topology>
    </subcellularLocation>
</comment>
<evidence type="ECO:0000256" key="7">
    <source>
        <dbReference type="ARBA" id="ARBA00023136"/>
    </source>
</evidence>
<evidence type="ECO:0000256" key="9">
    <source>
        <dbReference type="SAM" id="Phobius"/>
    </source>
</evidence>